<dbReference type="SUPFAM" id="SSF81345">
    <property type="entry name" value="ABC transporter involved in vitamin B12 uptake, BtuC"/>
    <property type="match status" value="1"/>
</dbReference>
<dbReference type="PANTHER" id="PTHR30472:SF25">
    <property type="entry name" value="ABC TRANSPORTER PERMEASE PROTEIN MJ0876-RELATED"/>
    <property type="match status" value="1"/>
</dbReference>
<dbReference type="InterPro" id="IPR000522">
    <property type="entry name" value="ABC_transptr_permease_BtuC"/>
</dbReference>
<evidence type="ECO:0000256" key="9">
    <source>
        <dbReference type="SAM" id="Phobius"/>
    </source>
</evidence>
<proteinExistence type="inferred from homology"/>
<evidence type="ECO:0000256" key="2">
    <source>
        <dbReference type="ARBA" id="ARBA00007935"/>
    </source>
</evidence>
<keyword evidence="5 9" id="KW-0812">Transmembrane</keyword>
<dbReference type="Gene3D" id="1.10.3470.10">
    <property type="entry name" value="ABC transporter involved in vitamin B12 uptake, BtuC"/>
    <property type="match status" value="1"/>
</dbReference>
<dbReference type="PANTHER" id="PTHR30472">
    <property type="entry name" value="FERRIC ENTEROBACTIN TRANSPORT SYSTEM PERMEASE PROTEIN"/>
    <property type="match status" value="1"/>
</dbReference>
<accession>A0A223S762</accession>
<dbReference type="Proteomes" id="UP000215005">
    <property type="component" value="Chromosome"/>
</dbReference>
<evidence type="ECO:0000256" key="4">
    <source>
        <dbReference type="ARBA" id="ARBA00022475"/>
    </source>
</evidence>
<dbReference type="EMBL" id="CP022753">
    <property type="protein sequence ID" value="ASU83912.1"/>
    <property type="molecule type" value="Genomic_DNA"/>
</dbReference>
<dbReference type="AlphaFoldDB" id="A0A223S762"/>
<evidence type="ECO:0000256" key="3">
    <source>
        <dbReference type="ARBA" id="ARBA00022448"/>
    </source>
</evidence>
<evidence type="ECO:0000256" key="1">
    <source>
        <dbReference type="ARBA" id="ARBA00004651"/>
    </source>
</evidence>
<dbReference type="KEGG" id="ngv:CDO52_14970"/>
<sequence>MVREHVAWRVWVLIGAVGALAATAAVALLVGEFPAPWRGVAKALGEPGAAPQSVDFIIWEVRVPRLLAGAASGAAFGVAAALLQTAWGTPLAGPRTAGMGGAAMLAIVLAPGCRAEPRGRWAPRPPEPSGRQRRALAWVWPCDGGGERGHAAARHRTAGRDGARRAVHGCRAVCCGERGRRGRGAAGGPARRGLPAAGSGARPGAQRAVRGRGTAGGRSGVAGTGRGRGGSVERADGGRVPGRASRGGGGGPGGADGPGRACRGRGGLVGDVGTPGVDGVAGRASGGVRRARRRPCGALGQRA</sequence>
<reference evidence="10 11" key="1">
    <citation type="submission" date="2017-08" db="EMBL/GenBank/DDBJ databases">
        <title>The complete genome sequence of Nocardiopsis gilva YIM 90087.</title>
        <authorList>
            <person name="Yin M."/>
            <person name="Tang S."/>
        </authorList>
    </citation>
    <scope>NUCLEOTIDE SEQUENCE [LARGE SCALE GENOMIC DNA]</scope>
    <source>
        <strain evidence="10 11">YIM 90087</strain>
    </source>
</reference>
<organism evidence="10 11">
    <name type="scientific">Nocardiopsis gilva YIM 90087</name>
    <dbReference type="NCBI Taxonomy" id="1235441"/>
    <lineage>
        <taxon>Bacteria</taxon>
        <taxon>Bacillati</taxon>
        <taxon>Actinomycetota</taxon>
        <taxon>Actinomycetes</taxon>
        <taxon>Streptosporangiales</taxon>
        <taxon>Nocardiopsidaceae</taxon>
        <taxon>Nocardiopsis</taxon>
    </lineage>
</organism>
<evidence type="ECO:0000256" key="5">
    <source>
        <dbReference type="ARBA" id="ARBA00022692"/>
    </source>
</evidence>
<protein>
    <recommendedName>
        <fullName evidence="12">ABC transporter permease</fullName>
    </recommendedName>
</protein>
<comment type="similarity">
    <text evidence="2">Belongs to the binding-protein-dependent transport system permease family. FecCD subfamily.</text>
</comment>
<comment type="subcellular location">
    <subcellularLocation>
        <location evidence="1">Cell membrane</location>
        <topology evidence="1">Multi-pass membrane protein</topology>
    </subcellularLocation>
</comment>
<evidence type="ECO:0000256" key="6">
    <source>
        <dbReference type="ARBA" id="ARBA00022989"/>
    </source>
</evidence>
<keyword evidence="6 9" id="KW-1133">Transmembrane helix</keyword>
<gene>
    <name evidence="10" type="ORF">CDO52_14970</name>
</gene>
<keyword evidence="11" id="KW-1185">Reference proteome</keyword>
<feature type="compositionally biased region" description="Low complexity" evidence="8">
    <location>
        <begin position="188"/>
        <end position="212"/>
    </location>
</feature>
<evidence type="ECO:0000256" key="7">
    <source>
        <dbReference type="ARBA" id="ARBA00023136"/>
    </source>
</evidence>
<keyword evidence="7 9" id="KW-0472">Membrane</keyword>
<evidence type="ECO:0000313" key="11">
    <source>
        <dbReference type="Proteomes" id="UP000215005"/>
    </source>
</evidence>
<feature type="region of interest" description="Disordered" evidence="8">
    <location>
        <begin position="178"/>
        <end position="303"/>
    </location>
</feature>
<keyword evidence="4" id="KW-1003">Cell membrane</keyword>
<name>A0A223S762_9ACTN</name>
<feature type="compositionally biased region" description="Low complexity" evidence="8">
    <location>
        <begin position="271"/>
        <end position="288"/>
    </location>
</feature>
<dbReference type="GO" id="GO:0005886">
    <property type="term" value="C:plasma membrane"/>
    <property type="evidence" value="ECO:0007669"/>
    <property type="project" value="UniProtKB-SubCell"/>
</dbReference>
<feature type="transmembrane region" description="Helical" evidence="9">
    <location>
        <begin position="6"/>
        <end position="30"/>
    </location>
</feature>
<dbReference type="GO" id="GO:0022857">
    <property type="term" value="F:transmembrane transporter activity"/>
    <property type="evidence" value="ECO:0007669"/>
    <property type="project" value="InterPro"/>
</dbReference>
<evidence type="ECO:0000256" key="8">
    <source>
        <dbReference type="SAM" id="MobiDB-lite"/>
    </source>
</evidence>
<feature type="compositionally biased region" description="Gly residues" evidence="8">
    <location>
        <begin position="213"/>
        <end position="230"/>
    </location>
</feature>
<keyword evidence="3" id="KW-0813">Transport</keyword>
<evidence type="ECO:0008006" key="12">
    <source>
        <dbReference type="Google" id="ProtNLM"/>
    </source>
</evidence>
<dbReference type="Pfam" id="PF01032">
    <property type="entry name" value="FecCD"/>
    <property type="match status" value="1"/>
</dbReference>
<evidence type="ECO:0000313" key="10">
    <source>
        <dbReference type="EMBL" id="ASU83912.1"/>
    </source>
</evidence>
<dbReference type="InterPro" id="IPR037294">
    <property type="entry name" value="ABC_BtuC-like"/>
</dbReference>
<feature type="compositionally biased region" description="Gly residues" evidence="8">
    <location>
        <begin position="245"/>
        <end position="257"/>
    </location>
</feature>